<keyword evidence="1" id="KW-0812">Transmembrane</keyword>
<dbReference type="EMBL" id="JAVKPH010000136">
    <property type="protein sequence ID" value="MDR5655562.1"/>
    <property type="molecule type" value="Genomic_DNA"/>
</dbReference>
<gene>
    <name evidence="2" type="ORF">RGD00_23455</name>
</gene>
<keyword evidence="3" id="KW-1185">Reference proteome</keyword>
<protein>
    <submittedName>
        <fullName evidence="2">Uncharacterized protein</fullName>
    </submittedName>
</protein>
<proteinExistence type="predicted"/>
<organism evidence="2 3">
    <name type="scientific">Ruixingdingia sedimenti</name>
    <dbReference type="NCBI Taxonomy" id="3073604"/>
    <lineage>
        <taxon>Bacteria</taxon>
        <taxon>Pseudomonadati</taxon>
        <taxon>Pseudomonadota</taxon>
        <taxon>Alphaproteobacteria</taxon>
        <taxon>Rhodobacterales</taxon>
        <taxon>Paracoccaceae</taxon>
        <taxon>Ruixingdingia</taxon>
    </lineage>
</organism>
<keyword evidence="1" id="KW-1133">Transmembrane helix</keyword>
<keyword evidence="1" id="KW-0472">Membrane</keyword>
<accession>A0ABU1FGN7</accession>
<name>A0ABU1FGN7_9RHOB</name>
<evidence type="ECO:0000313" key="2">
    <source>
        <dbReference type="EMBL" id="MDR5655562.1"/>
    </source>
</evidence>
<evidence type="ECO:0000256" key="1">
    <source>
        <dbReference type="SAM" id="Phobius"/>
    </source>
</evidence>
<feature type="transmembrane region" description="Helical" evidence="1">
    <location>
        <begin position="69"/>
        <end position="91"/>
    </location>
</feature>
<dbReference type="RefSeq" id="WP_310459641.1">
    <property type="nucleotide sequence ID" value="NZ_JAVKPH010000136.1"/>
</dbReference>
<dbReference type="Proteomes" id="UP001247754">
    <property type="component" value="Unassembled WGS sequence"/>
</dbReference>
<reference evidence="2 3" key="1">
    <citation type="submission" date="2023-09" db="EMBL/GenBank/DDBJ databases">
        <title>Xinfangfangia sedmenti sp. nov., isolated the sedment.</title>
        <authorList>
            <person name="Xu L."/>
        </authorList>
    </citation>
    <scope>NUCLEOTIDE SEQUENCE [LARGE SCALE GENOMIC DNA]</scope>
    <source>
        <strain evidence="2 3">LG-4</strain>
    </source>
</reference>
<sequence>MTPAMDLDTARAMIMRPDLHSLNGLRGACTAAELAGDWIDAERARQLRARLDAEEAERGDRITITMAEAAGVIGLFGALVLGLWIAAGLGLPTGAEQLLSPP</sequence>
<evidence type="ECO:0000313" key="3">
    <source>
        <dbReference type="Proteomes" id="UP001247754"/>
    </source>
</evidence>
<comment type="caution">
    <text evidence="2">The sequence shown here is derived from an EMBL/GenBank/DDBJ whole genome shotgun (WGS) entry which is preliminary data.</text>
</comment>